<gene>
    <name evidence="2" type="ORF">VP01_12891g1</name>
</gene>
<feature type="non-terminal residue" evidence="2">
    <location>
        <position position="82"/>
    </location>
</feature>
<dbReference type="AlphaFoldDB" id="A0A0L6VNS8"/>
<keyword evidence="3" id="KW-1185">Reference proteome</keyword>
<evidence type="ECO:0000256" key="1">
    <source>
        <dbReference type="SAM" id="MobiDB-lite"/>
    </source>
</evidence>
<feature type="compositionally biased region" description="Basic and acidic residues" evidence="1">
    <location>
        <begin position="43"/>
        <end position="54"/>
    </location>
</feature>
<feature type="non-terminal residue" evidence="2">
    <location>
        <position position="1"/>
    </location>
</feature>
<feature type="region of interest" description="Disordered" evidence="1">
    <location>
        <begin position="1"/>
        <end position="82"/>
    </location>
</feature>
<feature type="compositionally biased region" description="Polar residues" evidence="1">
    <location>
        <begin position="57"/>
        <end position="68"/>
    </location>
</feature>
<proteinExistence type="predicted"/>
<dbReference type="Proteomes" id="UP000037035">
    <property type="component" value="Unassembled WGS sequence"/>
</dbReference>
<evidence type="ECO:0000313" key="3">
    <source>
        <dbReference type="Proteomes" id="UP000037035"/>
    </source>
</evidence>
<dbReference type="OrthoDB" id="10645627at2759"/>
<reference evidence="2 3" key="1">
    <citation type="submission" date="2015-08" db="EMBL/GenBank/DDBJ databases">
        <title>Next Generation Sequencing and Analysis of the Genome of Puccinia sorghi L Schw, the Causal Agent of Maize Common Rust.</title>
        <authorList>
            <person name="Rochi L."/>
            <person name="Burguener G."/>
            <person name="Darino M."/>
            <person name="Turjanski A."/>
            <person name="Kreff E."/>
            <person name="Dieguez M.J."/>
            <person name="Sacco F."/>
        </authorList>
    </citation>
    <scope>NUCLEOTIDE SEQUENCE [LARGE SCALE GENOMIC DNA]</scope>
    <source>
        <strain evidence="2 3">RO10H11247</strain>
    </source>
</reference>
<name>A0A0L6VNS8_9BASI</name>
<evidence type="ECO:0000313" key="2">
    <source>
        <dbReference type="EMBL" id="KNZ62297.1"/>
    </source>
</evidence>
<dbReference type="VEuPathDB" id="FungiDB:VP01_12891g1"/>
<sequence length="82" mass="9380">PNQSPEKETPQNTSQGKQRASNYQKITPKSHATPKEAPNPFKSYKEYASKRNEGDINPQQQLGKTQVSRDGLSFEMLKFERQ</sequence>
<dbReference type="EMBL" id="LAVV01003211">
    <property type="protein sequence ID" value="KNZ62297.1"/>
    <property type="molecule type" value="Genomic_DNA"/>
</dbReference>
<protein>
    <submittedName>
        <fullName evidence="2">Uncharacterized protein</fullName>
    </submittedName>
</protein>
<comment type="caution">
    <text evidence="2">The sequence shown here is derived from an EMBL/GenBank/DDBJ whole genome shotgun (WGS) entry which is preliminary data.</text>
</comment>
<accession>A0A0L6VNS8</accession>
<feature type="compositionally biased region" description="Polar residues" evidence="1">
    <location>
        <begin position="10"/>
        <end position="27"/>
    </location>
</feature>
<organism evidence="2 3">
    <name type="scientific">Puccinia sorghi</name>
    <dbReference type="NCBI Taxonomy" id="27349"/>
    <lineage>
        <taxon>Eukaryota</taxon>
        <taxon>Fungi</taxon>
        <taxon>Dikarya</taxon>
        <taxon>Basidiomycota</taxon>
        <taxon>Pucciniomycotina</taxon>
        <taxon>Pucciniomycetes</taxon>
        <taxon>Pucciniales</taxon>
        <taxon>Pucciniaceae</taxon>
        <taxon>Puccinia</taxon>
    </lineage>
</organism>